<dbReference type="InterPro" id="IPR029069">
    <property type="entry name" value="HotDog_dom_sf"/>
</dbReference>
<feature type="domain" description="Acyl-CoA thioesterase-like N-terminal HotDog" evidence="1">
    <location>
        <begin position="32"/>
        <end position="112"/>
    </location>
</feature>
<sequence length="271" mass="30415">MGNTYYTLLDRTMTDDITTSNYRCNIHCQGAWNDNEQHMAAATGLLAYELEQFKQRSDMRIGRISLDIFGLIHFGDVSVTTHIIRPGRTIELVETTMAANGKTCIIARAWRMQTSDTSEIAGLEDERIGHPESYPNWDGMKHWGGGYIDSIYLKADPDNRQGDGIVWINTDIDMVEENGQAKPTSDFVHLMGMVDTANGVVPRIHQPNTIEWFFPNLDLQIHLHRMPVGRWLGLETVQQFGGDGVGLTSSVLHDAHGAFGRSEQILTIRKA</sequence>
<dbReference type="RefSeq" id="WP_100269489.1">
    <property type="nucleotide sequence ID" value="NZ_CP024443.1"/>
</dbReference>
<dbReference type="InterPro" id="IPR049449">
    <property type="entry name" value="TesB_ACOT8-like_N"/>
</dbReference>
<accession>A0A2D2LT06</accession>
<name>A0A2D2LT06_FAUOS</name>
<reference evidence="4" key="1">
    <citation type="submission" date="2017-11" db="EMBL/GenBank/DDBJ databases">
        <title>Complete genome sequence of Moraxella osloensis NP7 isolated from human skin.</title>
        <authorList>
            <person name="Lee K."/>
            <person name="Lim J.Y."/>
            <person name="Hwang I."/>
        </authorList>
    </citation>
    <scope>NUCLEOTIDE SEQUENCE [LARGE SCALE GENOMIC DNA]</scope>
    <source>
        <strain evidence="4">NP7</strain>
    </source>
</reference>
<evidence type="ECO:0000313" key="3">
    <source>
        <dbReference type="EMBL" id="ATR78132.1"/>
    </source>
</evidence>
<organism evidence="3 4">
    <name type="scientific">Faucicola osloensis</name>
    <name type="common">Moraxella osloensis</name>
    <dbReference type="NCBI Taxonomy" id="34062"/>
    <lineage>
        <taxon>Bacteria</taxon>
        <taxon>Pseudomonadati</taxon>
        <taxon>Pseudomonadota</taxon>
        <taxon>Gammaproteobacteria</taxon>
        <taxon>Moraxellales</taxon>
        <taxon>Moraxellaceae</taxon>
        <taxon>Faucicola</taxon>
    </lineage>
</organism>
<feature type="domain" description="Acyl-CoA thioesterase-like C-terminal" evidence="2">
    <location>
        <begin position="155"/>
        <end position="267"/>
    </location>
</feature>
<evidence type="ECO:0000259" key="2">
    <source>
        <dbReference type="Pfam" id="PF20789"/>
    </source>
</evidence>
<dbReference type="STRING" id="34062.AXE82_08790"/>
<gene>
    <name evidence="3" type="ORF">NP7_01880</name>
</gene>
<dbReference type="SUPFAM" id="SSF54637">
    <property type="entry name" value="Thioesterase/thiol ester dehydrase-isomerase"/>
    <property type="match status" value="1"/>
</dbReference>
<evidence type="ECO:0000313" key="4">
    <source>
        <dbReference type="Proteomes" id="UP000229340"/>
    </source>
</evidence>
<dbReference type="EMBL" id="CP024443">
    <property type="protein sequence ID" value="ATR78132.1"/>
    <property type="molecule type" value="Genomic_DNA"/>
</dbReference>
<dbReference type="Pfam" id="PF13622">
    <property type="entry name" value="4HBT_3"/>
    <property type="match status" value="1"/>
</dbReference>
<protein>
    <submittedName>
        <fullName evidence="3">Thioesterase</fullName>
    </submittedName>
</protein>
<dbReference type="InterPro" id="IPR049450">
    <property type="entry name" value="ACOT8-like_C"/>
</dbReference>
<evidence type="ECO:0000259" key="1">
    <source>
        <dbReference type="Pfam" id="PF13622"/>
    </source>
</evidence>
<proteinExistence type="predicted"/>
<dbReference type="AlphaFoldDB" id="A0A2D2LT06"/>
<dbReference type="InterPro" id="IPR042171">
    <property type="entry name" value="Acyl-CoA_hotdog"/>
</dbReference>
<dbReference type="Pfam" id="PF20789">
    <property type="entry name" value="4HBT_3C"/>
    <property type="match status" value="1"/>
</dbReference>
<dbReference type="Proteomes" id="UP000229340">
    <property type="component" value="Chromosome"/>
</dbReference>
<dbReference type="Gene3D" id="2.40.160.210">
    <property type="entry name" value="Acyl-CoA thioesterase, double hotdog domain"/>
    <property type="match status" value="1"/>
</dbReference>